<evidence type="ECO:0000256" key="1">
    <source>
        <dbReference type="SAM" id="Phobius"/>
    </source>
</evidence>
<feature type="transmembrane region" description="Helical" evidence="1">
    <location>
        <begin position="49"/>
        <end position="70"/>
    </location>
</feature>
<organism evidence="2 3">
    <name type="scientific">Rhizocola hellebori</name>
    <dbReference type="NCBI Taxonomy" id="1392758"/>
    <lineage>
        <taxon>Bacteria</taxon>
        <taxon>Bacillati</taxon>
        <taxon>Actinomycetota</taxon>
        <taxon>Actinomycetes</taxon>
        <taxon>Micromonosporales</taxon>
        <taxon>Micromonosporaceae</taxon>
        <taxon>Rhizocola</taxon>
    </lineage>
</organism>
<reference evidence="2" key="1">
    <citation type="submission" date="2021-01" db="EMBL/GenBank/DDBJ databases">
        <title>Whole genome shotgun sequence of Rhizocola hellebori NBRC 109834.</title>
        <authorList>
            <person name="Komaki H."/>
            <person name="Tamura T."/>
        </authorList>
    </citation>
    <scope>NUCLEOTIDE SEQUENCE</scope>
    <source>
        <strain evidence="2">NBRC 109834</strain>
    </source>
</reference>
<gene>
    <name evidence="2" type="ORF">Rhe02_10210</name>
</gene>
<dbReference type="Proteomes" id="UP000612899">
    <property type="component" value="Unassembled WGS sequence"/>
</dbReference>
<comment type="caution">
    <text evidence="2">The sequence shown here is derived from an EMBL/GenBank/DDBJ whole genome shotgun (WGS) entry which is preliminary data.</text>
</comment>
<proteinExistence type="predicted"/>
<feature type="transmembrane region" description="Helical" evidence="1">
    <location>
        <begin position="115"/>
        <end position="134"/>
    </location>
</feature>
<dbReference type="EMBL" id="BONY01000005">
    <property type="protein sequence ID" value="GIH02954.1"/>
    <property type="molecule type" value="Genomic_DNA"/>
</dbReference>
<keyword evidence="1" id="KW-0472">Membrane</keyword>
<name>A0A8J3Q3A8_9ACTN</name>
<protein>
    <recommendedName>
        <fullName evidence="4">Modulator of FtsH protease</fullName>
    </recommendedName>
</protein>
<accession>A0A8J3Q3A8</accession>
<feature type="transmembrane region" description="Helical" evidence="1">
    <location>
        <begin position="76"/>
        <end position="95"/>
    </location>
</feature>
<keyword evidence="3" id="KW-1185">Reference proteome</keyword>
<evidence type="ECO:0000313" key="3">
    <source>
        <dbReference type="Proteomes" id="UP000612899"/>
    </source>
</evidence>
<dbReference type="AlphaFoldDB" id="A0A8J3Q3A8"/>
<sequence>MGMTGYDAAAWSDFAVAVAGAAAALSGLLFVAVSINVQRILTFANLPGRAVQTLIMLVMPLLVSVLLLIPDQPKRALGSELILIGVCGGAPLLWLSRPAARSPQEMAGSWLLSRAFPAAAISLLLVVAGITFLAEAGGGLYWVAPVVFVGLLAGLVNAWVLLVEILR</sequence>
<evidence type="ECO:0008006" key="4">
    <source>
        <dbReference type="Google" id="ProtNLM"/>
    </source>
</evidence>
<feature type="transmembrane region" description="Helical" evidence="1">
    <location>
        <begin position="140"/>
        <end position="162"/>
    </location>
</feature>
<feature type="transmembrane region" description="Helical" evidence="1">
    <location>
        <begin position="14"/>
        <end position="37"/>
    </location>
</feature>
<keyword evidence="1" id="KW-1133">Transmembrane helix</keyword>
<evidence type="ECO:0000313" key="2">
    <source>
        <dbReference type="EMBL" id="GIH02954.1"/>
    </source>
</evidence>
<keyword evidence="1" id="KW-0812">Transmembrane</keyword>